<organism evidence="4 5">
    <name type="scientific">Campylobacter portucalensis</name>
    <dbReference type="NCBI Taxonomy" id="2608384"/>
    <lineage>
        <taxon>Bacteria</taxon>
        <taxon>Pseudomonadati</taxon>
        <taxon>Campylobacterota</taxon>
        <taxon>Epsilonproteobacteria</taxon>
        <taxon>Campylobacterales</taxon>
        <taxon>Campylobacteraceae</taxon>
        <taxon>Campylobacter</taxon>
    </lineage>
</organism>
<sequence>MLLSHINKKFAFCVLLTLSSLSLNASETCEKKALDITTNSVVTLNEILVQLSNDCKFSMVVKDQIASEELLKNINGINIKNKSLLEIFNILISGNNLNYTFKNGTLIISALQTKTFKIDYITGVREGTANMKASTDSSPFKANTSREAKGMEDNMISTVEKFNFWENISKEIAGILNNGTEKYQAIEPIINQNAGLITVTGMKSQINRVQKYIDDMQKRLKRQVMLDVNIIEVRLKNGYSKGVDWSKFDIGFNSYLNKNPNDLLFGFGGGEGRKSFLDSFSNGVWTARGGLNVSLNIDGVINFLETKGKTKTISSPKVMTLNNQQALISVGSVINYKLEKSNKDKNGETESGEEQYSLFLGILLNITPEISDDNKIMLRINPSISSFKYEKDDQHQLSGRKIAPDTLERKLSTVITVNDGDTIILGGMIGQSNAKDNNNVPVLGSIPVIGNLFKSSKDLLETTELVFIITPRIMDMSKDYNMLDSLKELGFSKSLYNHE</sequence>
<dbReference type="PRINTS" id="PR00811">
    <property type="entry name" value="BCTERIALGSPD"/>
</dbReference>
<dbReference type="GO" id="GO:0009297">
    <property type="term" value="P:pilus assembly"/>
    <property type="evidence" value="ECO:0007669"/>
    <property type="project" value="InterPro"/>
</dbReference>
<dbReference type="InterPro" id="IPR001775">
    <property type="entry name" value="GspD/PilQ"/>
</dbReference>
<feature type="domain" description="Type II/III secretion system secretin-like" evidence="2">
    <location>
        <begin position="304"/>
        <end position="474"/>
    </location>
</feature>
<evidence type="ECO:0000259" key="2">
    <source>
        <dbReference type="Pfam" id="PF00263"/>
    </source>
</evidence>
<dbReference type="InterPro" id="IPR011514">
    <property type="entry name" value="Secretin_N_2"/>
</dbReference>
<dbReference type="InterPro" id="IPR004845">
    <property type="entry name" value="T2SS_GspD_CS"/>
</dbReference>
<evidence type="ECO:0000313" key="5">
    <source>
        <dbReference type="Proteomes" id="UP000476338"/>
    </source>
</evidence>
<dbReference type="InterPro" id="IPR004846">
    <property type="entry name" value="T2SS/T3SS_dom"/>
</dbReference>
<evidence type="ECO:0000259" key="3">
    <source>
        <dbReference type="Pfam" id="PF07655"/>
    </source>
</evidence>
<proteinExistence type="predicted"/>
<reference evidence="4 5" key="1">
    <citation type="submission" date="2019-09" db="EMBL/GenBank/DDBJ databases">
        <authorList>
            <person name="Silva M."/>
            <person name="Pereira G."/>
            <person name="Lopes-Da-Costa L."/>
            <person name="Silva E."/>
        </authorList>
    </citation>
    <scope>NUCLEOTIDE SEQUENCE [LARGE SCALE GENOMIC DNA]</scope>
    <source>
        <strain evidence="4 5">FMV-PI01</strain>
    </source>
</reference>
<protein>
    <submittedName>
        <fullName evidence="4">Pilus (MSHA type) biogenesis protein MshL</fullName>
    </submittedName>
</protein>
<dbReference type="PANTHER" id="PTHR30332:SF17">
    <property type="entry name" value="TYPE IV PILIATION SYSTEM PROTEIN DR_0774-RELATED"/>
    <property type="match status" value="1"/>
</dbReference>
<feature type="domain" description="Secretin N-terminal" evidence="3">
    <location>
        <begin position="113"/>
        <end position="188"/>
    </location>
</feature>
<keyword evidence="5" id="KW-1185">Reference proteome</keyword>
<dbReference type="GO" id="GO:0009306">
    <property type="term" value="P:protein secretion"/>
    <property type="evidence" value="ECO:0007669"/>
    <property type="project" value="InterPro"/>
</dbReference>
<dbReference type="PROSITE" id="PS00875">
    <property type="entry name" value="T2SP_D"/>
    <property type="match status" value="1"/>
</dbReference>
<keyword evidence="1" id="KW-0732">Signal</keyword>
<feature type="chain" id="PRO_5026919992" evidence="1">
    <location>
        <begin position="26"/>
        <end position="499"/>
    </location>
</feature>
<dbReference type="PANTHER" id="PTHR30332">
    <property type="entry name" value="PROBABLE GENERAL SECRETION PATHWAY PROTEIN D"/>
    <property type="match status" value="1"/>
</dbReference>
<dbReference type="Proteomes" id="UP000476338">
    <property type="component" value="Unassembled WGS sequence"/>
</dbReference>
<gene>
    <name evidence="4" type="primary">mshL</name>
    <name evidence="4" type="ORF">F1B92_06165</name>
</gene>
<dbReference type="Pfam" id="PF00263">
    <property type="entry name" value="Secretin"/>
    <property type="match status" value="1"/>
</dbReference>
<dbReference type="AlphaFoldDB" id="A0A6L5WI00"/>
<dbReference type="GO" id="GO:0019867">
    <property type="term" value="C:outer membrane"/>
    <property type="evidence" value="ECO:0007669"/>
    <property type="project" value="InterPro"/>
</dbReference>
<dbReference type="EMBL" id="VWSJ01000024">
    <property type="protein sequence ID" value="MSN96749.1"/>
    <property type="molecule type" value="Genomic_DNA"/>
</dbReference>
<dbReference type="InterPro" id="IPR013358">
    <property type="entry name" value="Pilus_biogenesis_MshL"/>
</dbReference>
<dbReference type="GO" id="GO:0015627">
    <property type="term" value="C:type II protein secretion system complex"/>
    <property type="evidence" value="ECO:0007669"/>
    <property type="project" value="TreeGrafter"/>
</dbReference>
<accession>A0A6L5WI00</accession>
<reference evidence="4 5" key="2">
    <citation type="submission" date="2020-03" db="EMBL/GenBank/DDBJ databases">
        <title>Campylobacter portucalensis sp. nov., a new species of Campylobacter isolated from the reproductive tract of bulls.</title>
        <authorList>
            <person name="Silva M.F."/>
            <person name="Pereira G."/>
            <person name="Carneiro C."/>
            <person name="Hemphill A."/>
            <person name="Mateus L."/>
            <person name="Lopes-Da-Costa L."/>
            <person name="Silva E."/>
        </authorList>
    </citation>
    <scope>NUCLEOTIDE SEQUENCE [LARGE SCALE GENOMIC DNA]</scope>
    <source>
        <strain evidence="4 5">FMV-PI01</strain>
    </source>
</reference>
<comment type="caution">
    <text evidence="4">The sequence shown here is derived from an EMBL/GenBank/DDBJ whole genome shotgun (WGS) entry which is preliminary data.</text>
</comment>
<dbReference type="Pfam" id="PF07655">
    <property type="entry name" value="Secretin_N_2"/>
    <property type="match status" value="1"/>
</dbReference>
<name>A0A6L5WI00_9BACT</name>
<evidence type="ECO:0000256" key="1">
    <source>
        <dbReference type="SAM" id="SignalP"/>
    </source>
</evidence>
<dbReference type="InterPro" id="IPR050810">
    <property type="entry name" value="Bact_Secretion_Sys_Channel"/>
</dbReference>
<feature type="signal peptide" evidence="1">
    <location>
        <begin position="1"/>
        <end position="25"/>
    </location>
</feature>
<dbReference type="NCBIfam" id="TIGR02519">
    <property type="entry name" value="pilus_MshL"/>
    <property type="match status" value="1"/>
</dbReference>
<dbReference type="RefSeq" id="WP_154571013.1">
    <property type="nucleotide sequence ID" value="NZ_VWSJ01000024.1"/>
</dbReference>
<evidence type="ECO:0000313" key="4">
    <source>
        <dbReference type="EMBL" id="MSN96749.1"/>
    </source>
</evidence>